<evidence type="ECO:0000313" key="3">
    <source>
        <dbReference type="Proteomes" id="UP001461163"/>
    </source>
</evidence>
<organism evidence="2 3">
    <name type="scientific">Paraglaciecola mesophila</name>
    <dbReference type="NCBI Taxonomy" id="197222"/>
    <lineage>
        <taxon>Bacteria</taxon>
        <taxon>Pseudomonadati</taxon>
        <taxon>Pseudomonadota</taxon>
        <taxon>Gammaproteobacteria</taxon>
        <taxon>Alteromonadales</taxon>
        <taxon>Alteromonadaceae</taxon>
        <taxon>Paraglaciecola</taxon>
    </lineage>
</organism>
<dbReference type="Proteomes" id="UP001461163">
    <property type="component" value="Unassembled WGS sequence"/>
</dbReference>
<accession>A0ABU9SUG4</accession>
<keyword evidence="1" id="KW-1133">Transmembrane helix</keyword>
<comment type="caution">
    <text evidence="2">The sequence shown here is derived from an EMBL/GenBank/DDBJ whole genome shotgun (WGS) entry which is preliminary data.</text>
</comment>
<keyword evidence="1" id="KW-0472">Membrane</keyword>
<gene>
    <name evidence="2" type="ORF">WNY77_08870</name>
</gene>
<dbReference type="EMBL" id="JBBMQS010000004">
    <property type="protein sequence ID" value="MEM5497502.1"/>
    <property type="molecule type" value="Genomic_DNA"/>
</dbReference>
<keyword evidence="3" id="KW-1185">Reference proteome</keyword>
<feature type="transmembrane region" description="Helical" evidence="1">
    <location>
        <begin position="54"/>
        <end position="77"/>
    </location>
</feature>
<proteinExistence type="predicted"/>
<feature type="transmembrane region" description="Helical" evidence="1">
    <location>
        <begin position="98"/>
        <end position="120"/>
    </location>
</feature>
<evidence type="ECO:0000313" key="2">
    <source>
        <dbReference type="EMBL" id="MEM5497502.1"/>
    </source>
</evidence>
<sequence>MACDSSNESGTSVCGKCGCAAGASVKEIEQHLNPDKVRMDKARNTFDKKLTQLLFLPFFAVIFSLTGRLEILALLALSSLFFFKTQSSFILFIKSEKWLRNVLISCSSLLVILIVSRVLFISDNSIFVGWLVFGYLIVTVFAYFLLFKHQRGKEAFSRYYQANGS</sequence>
<name>A0ABU9SUG4_9ALTE</name>
<keyword evidence="1" id="KW-0812">Transmembrane</keyword>
<evidence type="ECO:0000256" key="1">
    <source>
        <dbReference type="SAM" id="Phobius"/>
    </source>
</evidence>
<reference evidence="2 3" key="1">
    <citation type="submission" date="2024-03" db="EMBL/GenBank/DDBJ databases">
        <title>Community enrichment and isolation of bacterial strains for fucoidan degradation.</title>
        <authorList>
            <person name="Sichert A."/>
        </authorList>
    </citation>
    <scope>NUCLEOTIDE SEQUENCE [LARGE SCALE GENOMIC DNA]</scope>
    <source>
        <strain evidence="2 3">AS12</strain>
    </source>
</reference>
<feature type="transmembrane region" description="Helical" evidence="1">
    <location>
        <begin position="126"/>
        <end position="147"/>
    </location>
</feature>
<dbReference type="RefSeq" id="WP_342881485.1">
    <property type="nucleotide sequence ID" value="NZ_JBBMQS010000004.1"/>
</dbReference>
<protein>
    <submittedName>
        <fullName evidence="2">Uncharacterized protein</fullName>
    </submittedName>
</protein>